<sequence>MFVDSLSKDIIETVSIDFKFSGAVGVGKSTIVKILSGKNNFNSKDYEMVRRNKLFSFIATTMLQKEIELKAKMNFKGKYLFYPTQGVELHDKALEVCGHIVDTVLVDTAGHELYKWMIKPICDENALYALCFDLTNKDSLDILKEYLEELRIQKSVLIGCKLDLQSRHSISLSAAEEFAINNNLKLHLTSTVTFHNKFLIILPCSMFTCGFNLSSHSCRCLSHYSFVINQFDVLRLLKLLQALQYSSASLASN</sequence>
<evidence type="ECO:0000313" key="3">
    <source>
        <dbReference type="Proteomes" id="UP000050640"/>
    </source>
</evidence>
<reference evidence="4" key="1">
    <citation type="submission" date="2017-02" db="UniProtKB">
        <authorList>
            <consortium name="WormBaseParasite"/>
        </authorList>
    </citation>
    <scope>IDENTIFICATION</scope>
</reference>
<name>A0A0R3S7F2_9BILA</name>
<dbReference type="Pfam" id="PF00071">
    <property type="entry name" value="Ras"/>
    <property type="match status" value="1"/>
</dbReference>
<dbReference type="SUPFAM" id="SSF52540">
    <property type="entry name" value="P-loop containing nucleoside triphosphate hydrolases"/>
    <property type="match status" value="1"/>
</dbReference>
<dbReference type="STRING" id="1147741.A0A0R3S7F2"/>
<dbReference type="InterPro" id="IPR027417">
    <property type="entry name" value="P-loop_NTPase"/>
</dbReference>
<comment type="similarity">
    <text evidence="1">Belongs to the small GTPase superfamily. Rab family.</text>
</comment>
<organism evidence="3 4">
    <name type="scientific">Elaeophora elaphi</name>
    <dbReference type="NCBI Taxonomy" id="1147741"/>
    <lineage>
        <taxon>Eukaryota</taxon>
        <taxon>Metazoa</taxon>
        <taxon>Ecdysozoa</taxon>
        <taxon>Nematoda</taxon>
        <taxon>Chromadorea</taxon>
        <taxon>Rhabditida</taxon>
        <taxon>Spirurina</taxon>
        <taxon>Spiruromorpha</taxon>
        <taxon>Filarioidea</taxon>
        <taxon>Onchocercidae</taxon>
        <taxon>Elaeophora</taxon>
    </lineage>
</organism>
<evidence type="ECO:0000313" key="4">
    <source>
        <dbReference type="WBParaSite" id="EEL_0001072401-mRNA-1"/>
    </source>
</evidence>
<dbReference type="GO" id="GO:0003924">
    <property type="term" value="F:GTPase activity"/>
    <property type="evidence" value="ECO:0007669"/>
    <property type="project" value="InterPro"/>
</dbReference>
<dbReference type="InterPro" id="IPR001806">
    <property type="entry name" value="Small_GTPase"/>
</dbReference>
<evidence type="ECO:0000256" key="2">
    <source>
        <dbReference type="ARBA" id="ARBA00022741"/>
    </source>
</evidence>
<dbReference type="GO" id="GO:0005525">
    <property type="term" value="F:GTP binding"/>
    <property type="evidence" value="ECO:0007669"/>
    <property type="project" value="InterPro"/>
</dbReference>
<dbReference type="Proteomes" id="UP000050640">
    <property type="component" value="Unplaced"/>
</dbReference>
<keyword evidence="3" id="KW-1185">Reference proteome</keyword>
<dbReference type="WBParaSite" id="EEL_0001072401-mRNA-1">
    <property type="protein sequence ID" value="EEL_0001072401-mRNA-1"/>
    <property type="gene ID" value="EEL_0001072401"/>
</dbReference>
<evidence type="ECO:0000256" key="1">
    <source>
        <dbReference type="ARBA" id="ARBA00006270"/>
    </source>
</evidence>
<dbReference type="AlphaFoldDB" id="A0A0R3S7F2"/>
<protein>
    <submittedName>
        <fullName evidence="4">GTP-binding protein</fullName>
    </submittedName>
</protein>
<dbReference type="PANTHER" id="PTHR47978">
    <property type="match status" value="1"/>
</dbReference>
<accession>A0A0R3S7F2</accession>
<proteinExistence type="inferred from homology"/>
<keyword evidence="2" id="KW-0547">Nucleotide-binding</keyword>
<dbReference type="Gene3D" id="3.40.50.300">
    <property type="entry name" value="P-loop containing nucleotide triphosphate hydrolases"/>
    <property type="match status" value="1"/>
</dbReference>